<dbReference type="Proteomes" id="UP000789901">
    <property type="component" value="Unassembled WGS sequence"/>
</dbReference>
<protein>
    <submittedName>
        <fullName evidence="1">26635_t:CDS:1</fullName>
    </submittedName>
</protein>
<comment type="caution">
    <text evidence="1">The sequence shown here is derived from an EMBL/GenBank/DDBJ whole genome shotgun (WGS) entry which is preliminary data.</text>
</comment>
<feature type="non-terminal residue" evidence="1">
    <location>
        <position position="40"/>
    </location>
</feature>
<gene>
    <name evidence="1" type="ORF">GMARGA_LOCUS45368</name>
</gene>
<feature type="non-terminal residue" evidence="1">
    <location>
        <position position="1"/>
    </location>
</feature>
<organism evidence="1 2">
    <name type="scientific">Gigaspora margarita</name>
    <dbReference type="NCBI Taxonomy" id="4874"/>
    <lineage>
        <taxon>Eukaryota</taxon>
        <taxon>Fungi</taxon>
        <taxon>Fungi incertae sedis</taxon>
        <taxon>Mucoromycota</taxon>
        <taxon>Glomeromycotina</taxon>
        <taxon>Glomeromycetes</taxon>
        <taxon>Diversisporales</taxon>
        <taxon>Gigasporaceae</taxon>
        <taxon>Gigaspora</taxon>
    </lineage>
</organism>
<name>A0ABN7XML5_GIGMA</name>
<accession>A0ABN7XML5</accession>
<dbReference type="EMBL" id="CAJVQB010161190">
    <property type="protein sequence ID" value="CAG8856547.1"/>
    <property type="molecule type" value="Genomic_DNA"/>
</dbReference>
<evidence type="ECO:0000313" key="2">
    <source>
        <dbReference type="Proteomes" id="UP000789901"/>
    </source>
</evidence>
<reference evidence="1 2" key="1">
    <citation type="submission" date="2021-06" db="EMBL/GenBank/DDBJ databases">
        <authorList>
            <person name="Kallberg Y."/>
            <person name="Tangrot J."/>
            <person name="Rosling A."/>
        </authorList>
    </citation>
    <scope>NUCLEOTIDE SEQUENCE [LARGE SCALE GENOMIC DNA]</scope>
    <source>
        <strain evidence="1 2">120-4 pot B 10/14</strain>
    </source>
</reference>
<sequence length="40" mass="4659">GQTMELGRTNIVYHQIDTGRAKPIKQRVYRVAPDEQTFLK</sequence>
<keyword evidence="2" id="KW-1185">Reference proteome</keyword>
<proteinExistence type="predicted"/>
<evidence type="ECO:0000313" key="1">
    <source>
        <dbReference type="EMBL" id="CAG8856547.1"/>
    </source>
</evidence>